<dbReference type="FunFam" id="3.30.300.30:FF:000008">
    <property type="entry name" value="2,3-dihydroxybenzoate-AMP ligase"/>
    <property type="match status" value="1"/>
</dbReference>
<dbReference type="InterPro" id="IPR020845">
    <property type="entry name" value="AMP-binding_CS"/>
</dbReference>
<evidence type="ECO:0000259" key="3">
    <source>
        <dbReference type="Pfam" id="PF00501"/>
    </source>
</evidence>
<keyword evidence="2 5" id="KW-0436">Ligase</keyword>
<dbReference type="InterPro" id="IPR025110">
    <property type="entry name" value="AMP-bd_C"/>
</dbReference>
<reference evidence="5 6" key="1">
    <citation type="submission" date="2012-08" db="EMBL/GenBank/DDBJ databases">
        <title>Whole genome shotgun sequence of Gordonia rhizosphera NBRC 16068.</title>
        <authorList>
            <person name="Takarada H."/>
            <person name="Isaki S."/>
            <person name="Hosoyama A."/>
            <person name="Tsuchikane K."/>
            <person name="Katsumata H."/>
            <person name="Baba S."/>
            <person name="Ohji S."/>
            <person name="Yamazaki S."/>
            <person name="Fujita N."/>
        </authorList>
    </citation>
    <scope>NUCLEOTIDE SEQUENCE [LARGE SCALE GENOMIC DNA]</scope>
    <source>
        <strain evidence="5 6">NBRC 16068</strain>
    </source>
</reference>
<organism evidence="5 6">
    <name type="scientific">Gordonia rhizosphera NBRC 16068</name>
    <dbReference type="NCBI Taxonomy" id="1108045"/>
    <lineage>
        <taxon>Bacteria</taxon>
        <taxon>Bacillati</taxon>
        <taxon>Actinomycetota</taxon>
        <taxon>Actinomycetes</taxon>
        <taxon>Mycobacteriales</taxon>
        <taxon>Gordoniaceae</taxon>
        <taxon>Gordonia</taxon>
    </lineage>
</organism>
<dbReference type="InterPro" id="IPR042099">
    <property type="entry name" value="ANL_N_sf"/>
</dbReference>
<evidence type="ECO:0000259" key="4">
    <source>
        <dbReference type="Pfam" id="PF13193"/>
    </source>
</evidence>
<dbReference type="Proteomes" id="UP000008363">
    <property type="component" value="Unassembled WGS sequence"/>
</dbReference>
<dbReference type="AlphaFoldDB" id="K6WB04"/>
<dbReference type="GO" id="GO:0031956">
    <property type="term" value="F:medium-chain fatty acid-CoA ligase activity"/>
    <property type="evidence" value="ECO:0007669"/>
    <property type="project" value="TreeGrafter"/>
</dbReference>
<dbReference type="EMBL" id="BAHC01000119">
    <property type="protein sequence ID" value="GAB90941.1"/>
    <property type="molecule type" value="Genomic_DNA"/>
</dbReference>
<dbReference type="Gene3D" id="3.40.50.12780">
    <property type="entry name" value="N-terminal domain of ligase-like"/>
    <property type="match status" value="1"/>
</dbReference>
<dbReference type="eggNOG" id="COG0318">
    <property type="taxonomic scope" value="Bacteria"/>
</dbReference>
<comment type="similarity">
    <text evidence="1">Belongs to the ATP-dependent AMP-binding enzyme family.</text>
</comment>
<dbReference type="RefSeq" id="WP_006334133.1">
    <property type="nucleotide sequence ID" value="NZ_BAHC01000119.1"/>
</dbReference>
<gene>
    <name evidence="5" type="ORF">GORHZ_119_00700</name>
</gene>
<keyword evidence="6" id="KW-1185">Reference proteome</keyword>
<accession>K6WB04</accession>
<dbReference type="InterPro" id="IPR045851">
    <property type="entry name" value="AMP-bd_C_sf"/>
</dbReference>
<dbReference type="SUPFAM" id="SSF56801">
    <property type="entry name" value="Acetyl-CoA synthetase-like"/>
    <property type="match status" value="1"/>
</dbReference>
<protein>
    <submittedName>
        <fullName evidence="5">Putative fatty-acid--CoA ligase</fullName>
    </submittedName>
</protein>
<name>K6WB04_9ACTN</name>
<dbReference type="OrthoDB" id="9803968at2"/>
<evidence type="ECO:0000256" key="2">
    <source>
        <dbReference type="ARBA" id="ARBA00022598"/>
    </source>
</evidence>
<dbReference type="PROSITE" id="PS00455">
    <property type="entry name" value="AMP_BINDING"/>
    <property type="match status" value="1"/>
</dbReference>
<dbReference type="InterPro" id="IPR000873">
    <property type="entry name" value="AMP-dep_synth/lig_dom"/>
</dbReference>
<comment type="caution">
    <text evidence="5">The sequence shown here is derived from an EMBL/GenBank/DDBJ whole genome shotgun (WGS) entry which is preliminary data.</text>
</comment>
<dbReference type="STRING" id="1108045.GORHZ_119_00700"/>
<evidence type="ECO:0000313" key="5">
    <source>
        <dbReference type="EMBL" id="GAB90941.1"/>
    </source>
</evidence>
<sequence>MPAENTATKARYQNWQEMIRDRKSRTPDLLAITDDRADAVTFEELHDRIAANAAGWSATGAGPGDVIAVLGRNSIELVVNAIGIAATGALPMMLNWRLTPAELAQLGSLANPVAVVADEAFTDNAAAVCPSGRRVVLDHRAGSPSAPTSYDQAQQAPVRPLPLPDQETFALLHTSGTTGLPRVIPLTYAGHIWGCGRLSEMVGMTERDVHLRFTPLFHLAGLQEIFTALMSGGLTILREAFDPEQWLDDAEQYGVTFGHLPPVTMRRVLEAWDGRSDKPQLDNLREVWYGTAPADPAMVAQALEVFGCGLRQVYGMTEAQSPVSMLTPEDHLEPDSRLASAGRPLAEWEVRLVDAEGAEVPTGQAGEITVRGRQLFPGYWSADGAPSVVTDADGWYHSGDIGRFDDRGYLFIVDRLKDMIVTGGENVYPAEVEAALIAHPDVIETAVIGIPSDKWGEQVHAVIVLRAGSTASAADLIGFARTRLGGFKVPRSVEIVSELPRNASGKILKRTLRQSHQGIAQGTNT</sequence>
<dbReference type="Gene3D" id="3.30.300.30">
    <property type="match status" value="1"/>
</dbReference>
<dbReference type="GO" id="GO:0006631">
    <property type="term" value="P:fatty acid metabolic process"/>
    <property type="evidence" value="ECO:0007669"/>
    <property type="project" value="TreeGrafter"/>
</dbReference>
<proteinExistence type="inferred from homology"/>
<feature type="domain" description="AMP-dependent synthetase/ligase" evidence="3">
    <location>
        <begin position="21"/>
        <end position="380"/>
    </location>
</feature>
<dbReference type="Pfam" id="PF13193">
    <property type="entry name" value="AMP-binding_C"/>
    <property type="match status" value="1"/>
</dbReference>
<dbReference type="Pfam" id="PF00501">
    <property type="entry name" value="AMP-binding"/>
    <property type="match status" value="1"/>
</dbReference>
<dbReference type="PANTHER" id="PTHR43201">
    <property type="entry name" value="ACYL-COA SYNTHETASE"/>
    <property type="match status" value="1"/>
</dbReference>
<evidence type="ECO:0000256" key="1">
    <source>
        <dbReference type="ARBA" id="ARBA00006432"/>
    </source>
</evidence>
<feature type="domain" description="AMP-binding enzyme C-terminal" evidence="4">
    <location>
        <begin position="431"/>
        <end position="506"/>
    </location>
</feature>
<dbReference type="PANTHER" id="PTHR43201:SF32">
    <property type="entry name" value="2-SUCCINYLBENZOATE--COA LIGASE, CHLOROPLASTIC_PEROXISOMAL"/>
    <property type="match status" value="1"/>
</dbReference>
<evidence type="ECO:0000313" key="6">
    <source>
        <dbReference type="Proteomes" id="UP000008363"/>
    </source>
</evidence>